<feature type="region of interest" description="Disordered" evidence="1">
    <location>
        <begin position="540"/>
        <end position="560"/>
    </location>
</feature>
<gene>
    <name evidence="3" type="ORF">DLJ53_14145</name>
</gene>
<dbReference type="EMBL" id="QHHQ01000002">
    <property type="protein sequence ID" value="RAI02484.1"/>
    <property type="molecule type" value="Genomic_DNA"/>
</dbReference>
<dbReference type="GO" id="GO:0017168">
    <property type="term" value="F:5-oxoprolinase (ATP-hydrolyzing) activity"/>
    <property type="evidence" value="ECO:0007669"/>
    <property type="project" value="TreeGrafter"/>
</dbReference>
<dbReference type="RefSeq" id="WP_111346125.1">
    <property type="nucleotide sequence ID" value="NZ_JAIWKD010000002.1"/>
</dbReference>
<proteinExistence type="predicted"/>
<organism evidence="3 4">
    <name type="scientific">Acuticoccus sediminis</name>
    <dbReference type="NCBI Taxonomy" id="2184697"/>
    <lineage>
        <taxon>Bacteria</taxon>
        <taxon>Pseudomonadati</taxon>
        <taxon>Pseudomonadota</taxon>
        <taxon>Alphaproteobacteria</taxon>
        <taxon>Hyphomicrobiales</taxon>
        <taxon>Amorphaceae</taxon>
        <taxon>Acuticoccus</taxon>
    </lineage>
</organism>
<comment type="caution">
    <text evidence="3">The sequence shown here is derived from an EMBL/GenBank/DDBJ whole genome shotgun (WGS) entry which is preliminary data.</text>
</comment>
<evidence type="ECO:0000259" key="2">
    <source>
        <dbReference type="Pfam" id="PF02538"/>
    </source>
</evidence>
<keyword evidence="4" id="KW-1185">Reference proteome</keyword>
<dbReference type="Pfam" id="PF02538">
    <property type="entry name" value="Hydantoinase_B"/>
    <property type="match status" value="1"/>
</dbReference>
<dbReference type="GO" id="GO:0005829">
    <property type="term" value="C:cytosol"/>
    <property type="evidence" value="ECO:0007669"/>
    <property type="project" value="TreeGrafter"/>
</dbReference>
<name>A0A8B2NY57_9HYPH</name>
<dbReference type="Proteomes" id="UP000249590">
    <property type="component" value="Unassembled WGS sequence"/>
</dbReference>
<dbReference type="InterPro" id="IPR045079">
    <property type="entry name" value="Oxoprolinase-like"/>
</dbReference>
<dbReference type="PANTHER" id="PTHR11365">
    <property type="entry name" value="5-OXOPROLINASE RELATED"/>
    <property type="match status" value="1"/>
</dbReference>
<dbReference type="InterPro" id="IPR003692">
    <property type="entry name" value="Hydantoinase_B"/>
</dbReference>
<feature type="compositionally biased region" description="Basic and acidic residues" evidence="1">
    <location>
        <begin position="540"/>
        <end position="549"/>
    </location>
</feature>
<evidence type="ECO:0000313" key="3">
    <source>
        <dbReference type="EMBL" id="RAI02484.1"/>
    </source>
</evidence>
<reference evidence="3 4" key="1">
    <citation type="submission" date="2018-05" db="EMBL/GenBank/DDBJ databases">
        <title>Acuticoccus sediminis sp. nov., isolated from deep-sea sediment of Indian Ocean.</title>
        <authorList>
            <person name="Liu X."/>
            <person name="Lai Q."/>
            <person name="Du Y."/>
            <person name="Sun F."/>
            <person name="Zhang X."/>
            <person name="Wang S."/>
            <person name="Shao Z."/>
        </authorList>
    </citation>
    <scope>NUCLEOTIDE SEQUENCE [LARGE SCALE GENOMIC DNA]</scope>
    <source>
        <strain evidence="3 4">PTG4-2</strain>
    </source>
</reference>
<dbReference type="GO" id="GO:0006749">
    <property type="term" value="P:glutathione metabolic process"/>
    <property type="evidence" value="ECO:0007669"/>
    <property type="project" value="TreeGrafter"/>
</dbReference>
<evidence type="ECO:0000313" key="4">
    <source>
        <dbReference type="Proteomes" id="UP000249590"/>
    </source>
</evidence>
<feature type="domain" description="Hydantoinase B/oxoprolinase" evidence="2">
    <location>
        <begin position="12"/>
        <end position="530"/>
    </location>
</feature>
<dbReference type="AlphaFoldDB" id="A0A8B2NY57"/>
<evidence type="ECO:0000256" key="1">
    <source>
        <dbReference type="SAM" id="MobiDB-lite"/>
    </source>
</evidence>
<dbReference type="PANTHER" id="PTHR11365:SF23">
    <property type="entry name" value="HYPOTHETICAL 5-OXOPROLINASE (EUROFUNG)-RELATED"/>
    <property type="match status" value="1"/>
</dbReference>
<dbReference type="OrthoDB" id="9761586at2"/>
<sequence length="560" mass="59497">MDIAPTPSDEIDPITLEVVRNKLDGIANEMEWTLLTSSFSPIVKEGMDASASLFTVDGTTLSQASAIPAHLTMLIPCVENMLKEFPLATMREGDLYCMNDPYAGGTHIPDIAVLMPVFHNGRPIALSAAMTHHQDIGGSAPGSIPTNATELYQEGLVIPALPLVQGGKYNETLIKMMRLNTRIPDTLIGDLNAQIAACRVGAKRMTALADTTGANELSAIFDTLLNRSEALTRAALRTLPPGTYHSVDYLDNDGVELDKRVRVEVAVTIGDGTLHVDFTGTSPQVRGPFNVVPSGSMAAVNYAVRALTDATIPTNGGCFRPVTMNLPEGSLVNPRHPAPVNARSAVIKLIANNIIHALAEAVPDRVTAFNANQHILMFGGIDAGGKPFVVGEGVCGGTGAHSHGDGLDSFDSDTTNGMNLPVEAIEMDFPLLMRRSELRRDSGGPGQYRGGLGLLREYVALQDDITFTHRAEHHYSDPRGIAGGGNAMRARTIITRADGREEIVPSKTVTRLNTGDAVLIQTPGGGGWGPVARRDPAALARDVDDRKVSADAAAQDWAPA</sequence>
<accession>A0A8B2NY57</accession>
<protein>
    <submittedName>
        <fullName evidence="3">5-oxoprolinase</fullName>
    </submittedName>
</protein>
<feature type="compositionally biased region" description="Low complexity" evidence="1">
    <location>
        <begin position="550"/>
        <end position="560"/>
    </location>
</feature>